<comment type="caution">
    <text evidence="1">The sequence shown here is derived from an EMBL/GenBank/DDBJ whole genome shotgun (WGS) entry which is preliminary data.</text>
</comment>
<dbReference type="RefSeq" id="WP_200252150.1">
    <property type="nucleotide sequence ID" value="NZ_NRRY01000121.1"/>
</dbReference>
<sequence length="97" mass="10838">MTVTVRVSENFHYGDDDGDYKHGDFSDRGSAIKACKRIVDEFLESSHQEGMTAEALYEAYKMFGDDPWIEGGGFSAWSYAKKRCKVLCAGDEDAPPE</sequence>
<dbReference type="AlphaFoldDB" id="A0A9X0WEY0"/>
<keyword evidence="2" id="KW-1185">Reference proteome</keyword>
<gene>
    <name evidence="1" type="ORF">CKO42_26145</name>
</gene>
<dbReference type="EMBL" id="NRRY01000121">
    <property type="protein sequence ID" value="MBK1621798.1"/>
    <property type="molecule type" value="Genomic_DNA"/>
</dbReference>
<reference evidence="1 2" key="1">
    <citation type="journal article" date="2020" name="Microorganisms">
        <title>Osmotic Adaptation and Compatible Solute Biosynthesis of Phototrophic Bacteria as Revealed from Genome Analyses.</title>
        <authorList>
            <person name="Imhoff J.F."/>
            <person name="Rahn T."/>
            <person name="Kunzel S."/>
            <person name="Keller A."/>
            <person name="Neulinger S.C."/>
        </authorList>
    </citation>
    <scope>NUCLEOTIDE SEQUENCE [LARGE SCALE GENOMIC DNA]</scope>
    <source>
        <strain evidence="1 2">DSM 25653</strain>
    </source>
</reference>
<name>A0A9X0WEY0_9GAMM</name>
<proteinExistence type="predicted"/>
<dbReference type="Proteomes" id="UP001138768">
    <property type="component" value="Unassembled WGS sequence"/>
</dbReference>
<accession>A0A9X0WEY0</accession>
<evidence type="ECO:0000313" key="1">
    <source>
        <dbReference type="EMBL" id="MBK1621798.1"/>
    </source>
</evidence>
<organism evidence="1 2">
    <name type="scientific">Lamprobacter modestohalophilus</name>
    <dbReference type="NCBI Taxonomy" id="1064514"/>
    <lineage>
        <taxon>Bacteria</taxon>
        <taxon>Pseudomonadati</taxon>
        <taxon>Pseudomonadota</taxon>
        <taxon>Gammaproteobacteria</taxon>
        <taxon>Chromatiales</taxon>
        <taxon>Chromatiaceae</taxon>
        <taxon>Lamprobacter</taxon>
    </lineage>
</organism>
<protein>
    <submittedName>
        <fullName evidence="1">Uncharacterized protein</fullName>
    </submittedName>
</protein>
<evidence type="ECO:0000313" key="2">
    <source>
        <dbReference type="Proteomes" id="UP001138768"/>
    </source>
</evidence>